<proteinExistence type="predicted"/>
<evidence type="ECO:0000313" key="2">
    <source>
        <dbReference type="Proteomes" id="UP001638806"/>
    </source>
</evidence>
<comment type="caution">
    <text evidence="1">The sequence shown here is derived from an EMBL/GenBank/DDBJ whole genome shotgun (WGS) entry which is preliminary data.</text>
</comment>
<accession>A0ACC4D7P4</accession>
<protein>
    <submittedName>
        <fullName evidence="1">Uncharacterized protein</fullName>
    </submittedName>
</protein>
<evidence type="ECO:0000313" key="1">
    <source>
        <dbReference type="EMBL" id="KAL3952381.1"/>
    </source>
</evidence>
<reference evidence="1" key="1">
    <citation type="submission" date="2024-12" db="EMBL/GenBank/DDBJ databases">
        <title>Comparative genomics and development of molecular markers within Purpureocillium lilacinum and among Purpureocillium species.</title>
        <authorList>
            <person name="Yeh Z.-Y."/>
            <person name="Ni N.-T."/>
            <person name="Lo P.-H."/>
            <person name="Mushyakhwo K."/>
            <person name="Lin C.-F."/>
            <person name="Nai Y.-S."/>
        </authorList>
    </citation>
    <scope>NUCLEOTIDE SEQUENCE</scope>
    <source>
        <strain evidence="1">NCHU-NPUST-175</strain>
    </source>
</reference>
<name>A0ACC4D7P4_PURLI</name>
<gene>
    <name evidence="1" type="ORF">ACCO45_012324</name>
</gene>
<keyword evidence="2" id="KW-1185">Reference proteome</keyword>
<sequence>MFPVSTSGLTGGVCRLVEFSGHFVDVAIRLKQSPDGMLAEMQEMKAGAESLEKTIGLLHETLVSGSDESLKAICLSANELAKELQAAIKSVQGRQNWEHSLEALTSASATNHSCRGRIMAQQQTYCTVNDIKEMLVSMNKNIGLGKIEAQGLEEPAMTSSTAGNTIPTTENHSVQLTGTTPTSSSQSTVHKVHISAKQSQISFIHANTPSRFRCSEIRCACSCHLNQYLKSPLFLKRFSFLGDTQGIKHMLRSGTGSLGDVDPNHGRSALHYAVMKNHVETCKFLLEAGADRFIEDESNVSATQKAWEHIFTKRGPPKLLETLAAIFPDDDLDYWMFTPLHKAVLGMEGLSLSQLLSSESPISDIDAVDTYQRTALHWAALRGDLEAVEALLTAGACVNVTDGFKCTPLLYAASAAVPRIVELLILSGANVNVTNLKGDSPLHYAARHKDDLASVEIFVRAGAQVDRTNVLGNTPFAGAAIMNRVATGKYLLKCGANRHSRNKYNDTPLRETIQHNCHGFLRMLLEVGTNCDDINKHGSSLLHALALEGDTKTISLLRDADLSTLDVELVNVQGYRAVDICQKRIGASDTFKAVFAELLTTISSNSTAQA</sequence>
<organism evidence="1 2">
    <name type="scientific">Purpureocillium lilacinum</name>
    <name type="common">Paecilomyces lilacinus</name>
    <dbReference type="NCBI Taxonomy" id="33203"/>
    <lineage>
        <taxon>Eukaryota</taxon>
        <taxon>Fungi</taxon>
        <taxon>Dikarya</taxon>
        <taxon>Ascomycota</taxon>
        <taxon>Pezizomycotina</taxon>
        <taxon>Sordariomycetes</taxon>
        <taxon>Hypocreomycetidae</taxon>
        <taxon>Hypocreales</taxon>
        <taxon>Ophiocordycipitaceae</taxon>
        <taxon>Purpureocillium</taxon>
    </lineage>
</organism>
<dbReference type="EMBL" id="JBGNUJ010000012">
    <property type="protein sequence ID" value="KAL3952381.1"/>
    <property type="molecule type" value="Genomic_DNA"/>
</dbReference>
<dbReference type="Proteomes" id="UP001638806">
    <property type="component" value="Unassembled WGS sequence"/>
</dbReference>